<dbReference type="OrthoDB" id="8526323at2"/>
<evidence type="ECO:0000313" key="3">
    <source>
        <dbReference type="Proteomes" id="UP000291301"/>
    </source>
</evidence>
<reference evidence="2 3" key="1">
    <citation type="journal article" date="2015" name="Antonie Van Leeuwenhoek">
        <title>Oricola cellulosilytica gen. nov., sp. nov., a cellulose-degrading bacterium of the family Phyllobacteriaceae isolated from surface seashore water, and emended descriptions of Mesorhizobium loti and Phyllobacterium myrsinacearum.</title>
        <authorList>
            <person name="Hameed A."/>
            <person name="Shahina M."/>
            <person name="Lai W.A."/>
            <person name="Lin S.Y."/>
            <person name="Young L.S."/>
            <person name="Liu Y.C."/>
            <person name="Hsu Y.H."/>
            <person name="Young C.C."/>
        </authorList>
    </citation>
    <scope>NUCLEOTIDE SEQUENCE [LARGE SCALE GENOMIC DNA]</scope>
    <source>
        <strain evidence="2 3">KCTC 52183</strain>
    </source>
</reference>
<keyword evidence="3" id="KW-1185">Reference proteome</keyword>
<dbReference type="RefSeq" id="WP_131571006.1">
    <property type="nucleotide sequence ID" value="NZ_JAINFK010000007.1"/>
</dbReference>
<keyword evidence="1" id="KW-0143">Chaperone</keyword>
<dbReference type="Pfam" id="PF02613">
    <property type="entry name" value="Nitrate_red_del"/>
    <property type="match status" value="1"/>
</dbReference>
<protein>
    <submittedName>
        <fullName evidence="2">Molecular chaperone TorD</fullName>
    </submittedName>
</protein>
<sequence>MSQNQTVKTIAEADLLRANVYRLLARALSAPADEQFLGVLRGMSGDGTDLGTAFDALRGAASAATVADAQDEYQDLFIGIGRGELVPYGSYYLTGFLNEKPLARLRNDMAPLGIARAEDRKEPEDHAGALCEMMAGLIDGSFAGPASLATQKDFFTKHLGSWMPHFFRDLEKAKNAKLLKPIGSIGRIFMEIEDAAFEM</sequence>
<dbReference type="PANTHER" id="PTHR34227:SF1">
    <property type="entry name" value="DIMETHYL SULFOXIDE REDUCTASE CHAPERONE-RELATED"/>
    <property type="match status" value="1"/>
</dbReference>
<dbReference type="InterPro" id="IPR036411">
    <property type="entry name" value="TorD-like_sf"/>
</dbReference>
<dbReference type="Gene3D" id="1.10.3480.10">
    <property type="entry name" value="TorD-like"/>
    <property type="match status" value="1"/>
</dbReference>
<proteinExistence type="predicted"/>
<gene>
    <name evidence="2" type="ORF">E0D97_16450</name>
</gene>
<dbReference type="PANTHER" id="PTHR34227">
    <property type="entry name" value="CHAPERONE PROTEIN YCDY"/>
    <property type="match status" value="1"/>
</dbReference>
<evidence type="ECO:0000313" key="2">
    <source>
        <dbReference type="EMBL" id="TCD11920.1"/>
    </source>
</evidence>
<dbReference type="InterPro" id="IPR020945">
    <property type="entry name" value="DMSO/NO3_reduct_chaperone"/>
</dbReference>
<organism evidence="2 3">
    <name type="scientific">Oricola cellulosilytica</name>
    <dbReference type="NCBI Taxonomy" id="1429082"/>
    <lineage>
        <taxon>Bacteria</taxon>
        <taxon>Pseudomonadati</taxon>
        <taxon>Pseudomonadota</taxon>
        <taxon>Alphaproteobacteria</taxon>
        <taxon>Hyphomicrobiales</taxon>
        <taxon>Ahrensiaceae</taxon>
        <taxon>Oricola</taxon>
    </lineage>
</organism>
<comment type="caution">
    <text evidence="2">The sequence shown here is derived from an EMBL/GenBank/DDBJ whole genome shotgun (WGS) entry which is preliminary data.</text>
</comment>
<name>A0A4R0P8I7_9HYPH</name>
<dbReference type="AlphaFoldDB" id="A0A4R0P8I7"/>
<dbReference type="Proteomes" id="UP000291301">
    <property type="component" value="Unassembled WGS sequence"/>
</dbReference>
<dbReference type="EMBL" id="SJST01000008">
    <property type="protein sequence ID" value="TCD11920.1"/>
    <property type="molecule type" value="Genomic_DNA"/>
</dbReference>
<accession>A0A4R0P8I7</accession>
<dbReference type="InterPro" id="IPR050289">
    <property type="entry name" value="TorD/DmsD_chaperones"/>
</dbReference>
<dbReference type="SUPFAM" id="SSF89155">
    <property type="entry name" value="TorD-like"/>
    <property type="match status" value="1"/>
</dbReference>
<evidence type="ECO:0000256" key="1">
    <source>
        <dbReference type="ARBA" id="ARBA00023186"/>
    </source>
</evidence>